<organism evidence="1">
    <name type="scientific">freshwater metagenome</name>
    <dbReference type="NCBI Taxonomy" id="449393"/>
    <lineage>
        <taxon>unclassified sequences</taxon>
        <taxon>metagenomes</taxon>
        <taxon>ecological metagenomes</taxon>
    </lineage>
</organism>
<evidence type="ECO:0000313" key="1">
    <source>
        <dbReference type="EMBL" id="CAB4874249.1"/>
    </source>
</evidence>
<dbReference type="AlphaFoldDB" id="A0A6J7E106"/>
<dbReference type="PANTHER" id="PTHR36456:SF1">
    <property type="entry name" value="UPF0232 PROTEIN SCO3875"/>
    <property type="match status" value="1"/>
</dbReference>
<proteinExistence type="predicted"/>
<accession>A0A6J7E106</accession>
<name>A0A6J7E106_9ZZZZ</name>
<dbReference type="PANTHER" id="PTHR36456">
    <property type="entry name" value="UPF0232 PROTEIN SCO3875"/>
    <property type="match status" value="1"/>
</dbReference>
<dbReference type="Pfam" id="PF05258">
    <property type="entry name" value="DciA"/>
    <property type="match status" value="1"/>
</dbReference>
<dbReference type="InterPro" id="IPR007922">
    <property type="entry name" value="DciA-like"/>
</dbReference>
<dbReference type="EMBL" id="CAFBLQ010000089">
    <property type="protein sequence ID" value="CAB4874249.1"/>
    <property type="molecule type" value="Genomic_DNA"/>
</dbReference>
<protein>
    <submittedName>
        <fullName evidence="1">Unannotated protein</fullName>
    </submittedName>
</protein>
<reference evidence="1" key="1">
    <citation type="submission" date="2020-05" db="EMBL/GenBank/DDBJ databases">
        <authorList>
            <person name="Chiriac C."/>
            <person name="Salcher M."/>
            <person name="Ghai R."/>
            <person name="Kavagutti S V."/>
        </authorList>
    </citation>
    <scope>NUCLEOTIDE SEQUENCE</scope>
</reference>
<sequence length="90" mass="9275">MSGLRPATSLDEIQVIWAAAAGDEVAAQATPTGAAGGVLTVTCTSAVWAQELDLLAPGIVARVNAALGEERIRSLRCQSVPSRGWSRGSR</sequence>
<gene>
    <name evidence="1" type="ORF">UFOPK3423_00912</name>
</gene>